<gene>
    <name evidence="2" type="ORF">GNY86_20220</name>
</gene>
<dbReference type="Gene3D" id="1.10.1220.10">
    <property type="entry name" value="Met repressor-like"/>
    <property type="match status" value="1"/>
</dbReference>
<sequence length="88" mass="10178">MAKDYSQVNFRMPSKLKELLEEKAKDNERSLTAEIVARLEESLDINEKIPTEVMKLIDMSNKNLDRATVLIEKLMARIEELETNKPAD</sequence>
<evidence type="ECO:0000313" key="2">
    <source>
        <dbReference type="EMBL" id="MVM93860.1"/>
    </source>
</evidence>
<dbReference type="Proteomes" id="UP000439424">
    <property type="component" value="Unassembled WGS sequence"/>
</dbReference>
<evidence type="ECO:0000313" key="3">
    <source>
        <dbReference type="Proteomes" id="UP000439424"/>
    </source>
</evidence>
<dbReference type="InterPro" id="IPR013321">
    <property type="entry name" value="Arc_rbn_hlx_hlx"/>
</dbReference>
<dbReference type="EMBL" id="WPIP01000326">
    <property type="protein sequence ID" value="MVM93860.1"/>
    <property type="molecule type" value="Genomic_DNA"/>
</dbReference>
<dbReference type="InterPro" id="IPR010985">
    <property type="entry name" value="Ribbon_hlx_hlx"/>
</dbReference>
<dbReference type="RefSeq" id="WP_001040173.1">
    <property type="nucleotide sequence ID" value="NZ_BBTN01000036.1"/>
</dbReference>
<dbReference type="GO" id="GO:0006355">
    <property type="term" value="P:regulation of DNA-templated transcription"/>
    <property type="evidence" value="ECO:0007669"/>
    <property type="project" value="InterPro"/>
</dbReference>
<evidence type="ECO:0000259" key="1">
    <source>
        <dbReference type="Pfam" id="PF03869"/>
    </source>
</evidence>
<organism evidence="2 3">
    <name type="scientific">Acinetobacter baumannii</name>
    <dbReference type="NCBI Taxonomy" id="470"/>
    <lineage>
        <taxon>Bacteria</taxon>
        <taxon>Pseudomonadati</taxon>
        <taxon>Pseudomonadota</taxon>
        <taxon>Gammaproteobacteria</taxon>
        <taxon>Moraxellales</taxon>
        <taxon>Moraxellaceae</taxon>
        <taxon>Acinetobacter</taxon>
        <taxon>Acinetobacter calcoaceticus/baumannii complex</taxon>
    </lineage>
</organism>
<proteinExistence type="predicted"/>
<dbReference type="SUPFAM" id="SSF47598">
    <property type="entry name" value="Ribbon-helix-helix"/>
    <property type="match status" value="1"/>
</dbReference>
<dbReference type="GeneID" id="92894582"/>
<dbReference type="OrthoDB" id="8117140at2"/>
<accession>A0A6I4HSG8</accession>
<dbReference type="Pfam" id="PF03869">
    <property type="entry name" value="Arc"/>
    <property type="match status" value="1"/>
</dbReference>
<comment type="caution">
    <text evidence="2">The sequence shown here is derived from an EMBL/GenBank/DDBJ whole genome shotgun (WGS) entry which is preliminary data.</text>
</comment>
<dbReference type="GO" id="GO:0003677">
    <property type="term" value="F:DNA binding"/>
    <property type="evidence" value="ECO:0007669"/>
    <property type="project" value="UniProtKB-KW"/>
</dbReference>
<feature type="domain" description="Arc-like DNA binding" evidence="1">
    <location>
        <begin position="3"/>
        <end position="44"/>
    </location>
</feature>
<dbReference type="AlphaFoldDB" id="A0A6I4HSG8"/>
<dbReference type="InterPro" id="IPR005569">
    <property type="entry name" value="Arc_DNA-bd_dom"/>
</dbReference>
<reference evidence="2 3" key="1">
    <citation type="submission" date="2019-11" db="EMBL/GenBank/DDBJ databases">
        <title>Multidrug-resistant Acinetobacter baumannii moving toward extensively drug-resistant over fifteen years in South of Brazil.</title>
        <authorList>
            <person name="Fedrigo N.H."/>
            <person name="Cerdeira L."/>
            <person name="Fuga B."/>
            <person name="Marini P.V.B."/>
            <person name="Shinohara D.R."/>
            <person name="Carrara-Marroni F.E."/>
            <person name="Lincopan N."/>
            <person name="Tognim M.C.B."/>
        </authorList>
    </citation>
    <scope>NUCLEOTIDE SEQUENCE [LARGE SCALE GENOMIC DNA]</scope>
    <source>
        <strain evidence="2 3">Ac576</strain>
    </source>
</reference>
<name>A0A6I4HSG8_ACIBA</name>
<protein>
    <submittedName>
        <fullName evidence="2">Arc family DNA-binding protein</fullName>
    </submittedName>
</protein>
<keyword evidence="2" id="KW-0238">DNA-binding</keyword>